<evidence type="ECO:0000313" key="4">
    <source>
        <dbReference type="EMBL" id="QDZ09029.1"/>
    </source>
</evidence>
<evidence type="ECO:0000256" key="2">
    <source>
        <dbReference type="PROSITE-ProRule" id="PRU00284"/>
    </source>
</evidence>
<dbReference type="Pfam" id="PF00015">
    <property type="entry name" value="MCPsignal"/>
    <property type="match status" value="1"/>
</dbReference>
<dbReference type="PROSITE" id="PS50111">
    <property type="entry name" value="CHEMOTAXIS_TRANSDUC_2"/>
    <property type="match status" value="1"/>
</dbReference>
<dbReference type="AlphaFoldDB" id="A0A5B8LM10"/>
<evidence type="ECO:0000313" key="5">
    <source>
        <dbReference type="Proteomes" id="UP000315673"/>
    </source>
</evidence>
<dbReference type="KEGG" id="spai:FPZ24_03875"/>
<dbReference type="SUPFAM" id="SSF58104">
    <property type="entry name" value="Methyl-accepting chemotaxis protein (MCP) signaling domain"/>
    <property type="match status" value="1"/>
</dbReference>
<proteinExistence type="predicted"/>
<dbReference type="GO" id="GO:0016020">
    <property type="term" value="C:membrane"/>
    <property type="evidence" value="ECO:0007669"/>
    <property type="project" value="InterPro"/>
</dbReference>
<reference evidence="4 5" key="1">
    <citation type="submission" date="2019-07" db="EMBL/GenBank/DDBJ databases">
        <title>Full genome sequence of Sphingomonas sp. 4R-6-7(HKS19).</title>
        <authorList>
            <person name="Im W.-T."/>
        </authorList>
    </citation>
    <scope>NUCLEOTIDE SEQUENCE [LARGE SCALE GENOMIC DNA]</scope>
    <source>
        <strain evidence="4 5">HKS19</strain>
    </source>
</reference>
<dbReference type="Proteomes" id="UP000315673">
    <property type="component" value="Chromosome"/>
</dbReference>
<evidence type="ECO:0000259" key="3">
    <source>
        <dbReference type="PROSITE" id="PS50111"/>
    </source>
</evidence>
<feature type="domain" description="Methyl-accepting transducer" evidence="3">
    <location>
        <begin position="1"/>
        <end position="248"/>
    </location>
</feature>
<protein>
    <submittedName>
        <fullName evidence="4">Chemotaxis protein</fullName>
    </submittedName>
</protein>
<keyword evidence="1 2" id="KW-0807">Transducer</keyword>
<dbReference type="RefSeq" id="WP_146574146.1">
    <property type="nucleotide sequence ID" value="NZ_CP042306.1"/>
</dbReference>
<name>A0A5B8LM10_9SPHN</name>
<dbReference type="SMART" id="SM00283">
    <property type="entry name" value="MA"/>
    <property type="match status" value="1"/>
</dbReference>
<evidence type="ECO:0000256" key="1">
    <source>
        <dbReference type="ARBA" id="ARBA00023224"/>
    </source>
</evidence>
<dbReference type="PANTHER" id="PTHR32089">
    <property type="entry name" value="METHYL-ACCEPTING CHEMOTAXIS PROTEIN MCPB"/>
    <property type="match status" value="1"/>
</dbReference>
<gene>
    <name evidence="4" type="ORF">FPZ24_03875</name>
</gene>
<dbReference type="OrthoDB" id="5292010at2"/>
<organism evidence="4 5">
    <name type="scientific">Sphingomonas panacisoli</name>
    <dbReference type="NCBI Taxonomy" id="1813879"/>
    <lineage>
        <taxon>Bacteria</taxon>
        <taxon>Pseudomonadati</taxon>
        <taxon>Pseudomonadota</taxon>
        <taxon>Alphaproteobacteria</taxon>
        <taxon>Sphingomonadales</taxon>
        <taxon>Sphingomonadaceae</taxon>
        <taxon>Sphingomonas</taxon>
    </lineage>
</organism>
<keyword evidence="5" id="KW-1185">Reference proteome</keyword>
<accession>A0A5B8LM10</accession>
<dbReference type="EMBL" id="CP042306">
    <property type="protein sequence ID" value="QDZ09029.1"/>
    <property type="molecule type" value="Genomic_DNA"/>
</dbReference>
<dbReference type="Gene3D" id="1.10.287.950">
    <property type="entry name" value="Methyl-accepting chemotaxis protein"/>
    <property type="match status" value="1"/>
</dbReference>
<dbReference type="PANTHER" id="PTHR32089:SF112">
    <property type="entry name" value="LYSOZYME-LIKE PROTEIN-RELATED"/>
    <property type="match status" value="1"/>
</dbReference>
<dbReference type="GO" id="GO:0007165">
    <property type="term" value="P:signal transduction"/>
    <property type="evidence" value="ECO:0007669"/>
    <property type="project" value="UniProtKB-KW"/>
</dbReference>
<sequence>MSGDLGIRTLDLQADISELARRVTDQATTIETIGGDAVRLAENGESIATAAQEARSSAGAARAVIDDSSRQLSGATANVVELIDQVSHIHAALGGFNEALETVAHVTSVISGIASQTNLLALNATIEAARAGDAGRGFAVVASEVKKLANETATATQKIEQSIRALTGEASGMLDRVAHGVEKAQSAHDGTRDIEALVGRLSTLMRGLSDNSEAVADSIGYMVESVGNIRTGLGSLAHHSTGNADGLQRLSTRLTSVSDDTNTLLQYFAQSGVEIADSPYIRFGLDTAKSVAERLEAALASGEITAADLFSEDYAQIPGSSPAQYTHPVQRFIIPTARTHQEAARNYKGFFGMTFTDRNGYGAVAMPERAHPQRPGDDEWNAEHSRQGLIFDFPETQEQCKITDPFCLKAYRRATASGGVLLLKQVIASIAVQGRHWGILQFAYEDQG</sequence>
<dbReference type="InterPro" id="IPR004089">
    <property type="entry name" value="MCPsignal_dom"/>
</dbReference>